<dbReference type="Proteomes" id="UP001597045">
    <property type="component" value="Unassembled WGS sequence"/>
</dbReference>
<feature type="non-terminal residue" evidence="4">
    <location>
        <position position="53"/>
    </location>
</feature>
<dbReference type="Gene3D" id="3.90.700.10">
    <property type="entry name" value="Succinate dehydrogenase/fumarate reductase flavoprotein, catalytic domain"/>
    <property type="match status" value="1"/>
</dbReference>
<accession>A0ABW3MES7</accession>
<dbReference type="Gene3D" id="3.50.50.60">
    <property type="entry name" value="FAD/NAD(P)-binding domain"/>
    <property type="match status" value="1"/>
</dbReference>
<dbReference type="InterPro" id="IPR036188">
    <property type="entry name" value="FAD/NAD-bd_sf"/>
</dbReference>
<reference evidence="5" key="1">
    <citation type="journal article" date="2019" name="Int. J. Syst. Evol. Microbiol.">
        <title>The Global Catalogue of Microorganisms (GCM) 10K type strain sequencing project: providing services to taxonomists for standard genome sequencing and annotation.</title>
        <authorList>
            <consortium name="The Broad Institute Genomics Platform"/>
            <consortium name="The Broad Institute Genome Sequencing Center for Infectious Disease"/>
            <person name="Wu L."/>
            <person name="Ma J."/>
        </authorList>
    </citation>
    <scope>NUCLEOTIDE SEQUENCE [LARGE SCALE GENOMIC DNA]</scope>
    <source>
        <strain evidence="5">JCM 31486</strain>
    </source>
</reference>
<proteinExistence type="predicted"/>
<sequence>MDHIGRSNRPNPSLAALVKPPFYAVKIVPGDLGTKGGLRTDKAARVIHEGVER</sequence>
<dbReference type="InterPro" id="IPR027477">
    <property type="entry name" value="Succ_DH/fumarate_Rdtase_cat_sf"/>
</dbReference>
<keyword evidence="5" id="KW-1185">Reference proteome</keyword>
<dbReference type="SUPFAM" id="SSF56425">
    <property type="entry name" value="Succinate dehydrogenase/fumarate reductase flavoprotein, catalytic domain"/>
    <property type="match status" value="1"/>
</dbReference>
<keyword evidence="2" id="KW-0560">Oxidoreductase</keyword>
<evidence type="ECO:0000256" key="1">
    <source>
        <dbReference type="ARBA" id="ARBA00022630"/>
    </source>
</evidence>
<feature type="domain" description="FAD-dependent oxidoreductase 2 FAD-binding" evidence="3">
    <location>
        <begin position="6"/>
        <end position="49"/>
    </location>
</feature>
<organism evidence="4 5">
    <name type="scientific">Kibdelosporangium lantanae</name>
    <dbReference type="NCBI Taxonomy" id="1497396"/>
    <lineage>
        <taxon>Bacteria</taxon>
        <taxon>Bacillati</taxon>
        <taxon>Actinomycetota</taxon>
        <taxon>Actinomycetes</taxon>
        <taxon>Pseudonocardiales</taxon>
        <taxon>Pseudonocardiaceae</taxon>
        <taxon>Kibdelosporangium</taxon>
    </lineage>
</organism>
<evidence type="ECO:0000256" key="2">
    <source>
        <dbReference type="ARBA" id="ARBA00023002"/>
    </source>
</evidence>
<protein>
    <submittedName>
        <fullName evidence="4">FAD-binding protein</fullName>
    </submittedName>
</protein>
<dbReference type="InterPro" id="IPR003953">
    <property type="entry name" value="FAD-dep_OxRdtase_2_FAD-bd"/>
</dbReference>
<gene>
    <name evidence="4" type="ORF">ACFQ1S_25395</name>
</gene>
<keyword evidence="1" id="KW-0285">Flavoprotein</keyword>
<dbReference type="EMBL" id="JBHTIS010001706">
    <property type="protein sequence ID" value="MFD1048627.1"/>
    <property type="molecule type" value="Genomic_DNA"/>
</dbReference>
<dbReference type="Pfam" id="PF00890">
    <property type="entry name" value="FAD_binding_2"/>
    <property type="match status" value="1"/>
</dbReference>
<name>A0ABW3MES7_9PSEU</name>
<evidence type="ECO:0000313" key="5">
    <source>
        <dbReference type="Proteomes" id="UP001597045"/>
    </source>
</evidence>
<evidence type="ECO:0000259" key="3">
    <source>
        <dbReference type="Pfam" id="PF00890"/>
    </source>
</evidence>
<comment type="caution">
    <text evidence="4">The sequence shown here is derived from an EMBL/GenBank/DDBJ whole genome shotgun (WGS) entry which is preliminary data.</text>
</comment>
<evidence type="ECO:0000313" key="4">
    <source>
        <dbReference type="EMBL" id="MFD1048627.1"/>
    </source>
</evidence>